<proteinExistence type="predicted"/>
<dbReference type="KEGG" id="phb:HYN04_08655"/>
<sequence length="181" mass="19044">MRAILFLLVPALALGACATVPTPGARDLQEGADVTTAGLGNALATPLKDVNIVRDEIPLVLQEAAKAPYARPNPMTCARITALLLPLNGALGPDLDDMKIDEDSLGEMGGEAALDAIADFAAGSIPFRSWVRRFSGAEKHQKRVRAAIAAGEVRRAYLKGLGEQLKCAPPATPNRRKPAAK</sequence>
<feature type="chain" id="PRO_5016454243" description="DUF2059 domain-containing protein" evidence="1">
    <location>
        <begin position="19"/>
        <end position="181"/>
    </location>
</feature>
<reference evidence="3" key="1">
    <citation type="submission" date="2018-05" db="EMBL/GenBank/DDBJ databases">
        <title>Genome sequencing of Phenylobacterium sp. HYN0004.</title>
        <authorList>
            <person name="Yi H."/>
            <person name="Baek C."/>
        </authorList>
    </citation>
    <scope>NUCLEOTIDE SEQUENCE [LARGE SCALE GENOMIC DNA]</scope>
    <source>
        <strain evidence="3">HYN0004</strain>
    </source>
</reference>
<dbReference type="RefSeq" id="WP_110450395.1">
    <property type="nucleotide sequence ID" value="NZ_CP029479.1"/>
</dbReference>
<evidence type="ECO:0000313" key="2">
    <source>
        <dbReference type="EMBL" id="AWM77828.1"/>
    </source>
</evidence>
<protein>
    <recommendedName>
        <fullName evidence="4">DUF2059 domain-containing protein</fullName>
    </recommendedName>
</protein>
<keyword evidence="3" id="KW-1185">Reference proteome</keyword>
<keyword evidence="1" id="KW-0732">Signal</keyword>
<dbReference type="EMBL" id="CP029479">
    <property type="protein sequence ID" value="AWM77828.1"/>
    <property type="molecule type" value="Genomic_DNA"/>
</dbReference>
<name>A0A2Z3I209_9CAUL</name>
<gene>
    <name evidence="2" type="ORF">HYN04_08655</name>
</gene>
<evidence type="ECO:0000256" key="1">
    <source>
        <dbReference type="SAM" id="SignalP"/>
    </source>
</evidence>
<dbReference type="OrthoDB" id="7211066at2"/>
<feature type="signal peptide" evidence="1">
    <location>
        <begin position="1"/>
        <end position="18"/>
    </location>
</feature>
<accession>A0A2Z3I209</accession>
<organism evidence="2 3">
    <name type="scientific">Phenylobacterium parvum</name>
    <dbReference type="NCBI Taxonomy" id="2201350"/>
    <lineage>
        <taxon>Bacteria</taxon>
        <taxon>Pseudomonadati</taxon>
        <taxon>Pseudomonadota</taxon>
        <taxon>Alphaproteobacteria</taxon>
        <taxon>Caulobacterales</taxon>
        <taxon>Caulobacteraceae</taxon>
        <taxon>Phenylobacterium</taxon>
    </lineage>
</organism>
<dbReference type="Proteomes" id="UP000247763">
    <property type="component" value="Chromosome"/>
</dbReference>
<dbReference type="AlphaFoldDB" id="A0A2Z3I209"/>
<evidence type="ECO:0000313" key="3">
    <source>
        <dbReference type="Proteomes" id="UP000247763"/>
    </source>
</evidence>
<dbReference type="PROSITE" id="PS51257">
    <property type="entry name" value="PROKAR_LIPOPROTEIN"/>
    <property type="match status" value="1"/>
</dbReference>
<evidence type="ECO:0008006" key="4">
    <source>
        <dbReference type="Google" id="ProtNLM"/>
    </source>
</evidence>